<accession>A0A072NL38</accession>
<protein>
    <recommendedName>
        <fullName evidence="3">Lipoprotein</fullName>
    </recommendedName>
</protein>
<proteinExistence type="predicted"/>
<dbReference type="PROSITE" id="PS51257">
    <property type="entry name" value="PROKAR_LIPOPROTEIN"/>
    <property type="match status" value="1"/>
</dbReference>
<dbReference type="RefSeq" id="WP_035196658.1">
    <property type="nucleotide sequence ID" value="NZ_JJRY01000013.1"/>
</dbReference>
<comment type="caution">
    <text evidence="1">The sequence shown here is derived from an EMBL/GenBank/DDBJ whole genome shotgun (WGS) entry which is preliminary data.</text>
</comment>
<reference evidence="1 2" key="1">
    <citation type="submission" date="2014-04" db="EMBL/GenBank/DDBJ databases">
        <title>Draft genome sequence of Bacillus azotoformans MEV2011, a (co-) denitrifying strain unable to grow in the presence of oxygen.</title>
        <authorList>
            <person name="Nielsen M."/>
            <person name="Schreiber L."/>
            <person name="Finster K."/>
            <person name="Schramm A."/>
        </authorList>
    </citation>
    <scope>NUCLEOTIDE SEQUENCE [LARGE SCALE GENOMIC DNA]</scope>
    <source>
        <strain evidence="1 2">MEV2011</strain>
    </source>
</reference>
<name>A0A072NL38_SCHAZ</name>
<evidence type="ECO:0000313" key="1">
    <source>
        <dbReference type="EMBL" id="KEF37598.1"/>
    </source>
</evidence>
<organism evidence="1 2">
    <name type="scientific">Schinkia azotoformans MEV2011</name>
    <dbReference type="NCBI Taxonomy" id="1348973"/>
    <lineage>
        <taxon>Bacteria</taxon>
        <taxon>Bacillati</taxon>
        <taxon>Bacillota</taxon>
        <taxon>Bacilli</taxon>
        <taxon>Bacillales</taxon>
        <taxon>Bacillaceae</taxon>
        <taxon>Calidifontibacillus/Schinkia group</taxon>
        <taxon>Schinkia</taxon>
    </lineage>
</organism>
<evidence type="ECO:0008006" key="3">
    <source>
        <dbReference type="Google" id="ProtNLM"/>
    </source>
</evidence>
<evidence type="ECO:0000313" key="2">
    <source>
        <dbReference type="Proteomes" id="UP000027936"/>
    </source>
</evidence>
<dbReference type="Proteomes" id="UP000027936">
    <property type="component" value="Unassembled WGS sequence"/>
</dbReference>
<dbReference type="AlphaFoldDB" id="A0A072NL38"/>
<dbReference type="PATRIC" id="fig|1348973.3.peg.3057"/>
<sequence length="192" mass="22022">MKNSLIFLLIIFLLTGCMLQKEKELNTVTFNTEKDTYTISAPLNLEYMNKMREETKNQSGGDPFQNINSLDKKGTRINLDISFLKLENQSLALAEGNILFNGESIKLLSEGVLIEFTAPDTKKKYYYADLRDKETNYDFIVIFSLEDKRAYIQSPMVVPLGEFNGYLVFGESFVDKAYWDAIDESMQKVLSN</sequence>
<dbReference type="EMBL" id="JJRY01000013">
    <property type="protein sequence ID" value="KEF37598.1"/>
    <property type="molecule type" value="Genomic_DNA"/>
</dbReference>
<gene>
    <name evidence="1" type="ORF">M670_03179</name>
</gene>